<evidence type="ECO:0000256" key="3">
    <source>
        <dbReference type="ARBA" id="ARBA00023211"/>
    </source>
</evidence>
<gene>
    <name evidence="6" type="primary">rhaA</name>
    <name evidence="8" type="ORF">HMPREF0860_0453</name>
    <name evidence="7" type="ORF">HMPREF1325_2667</name>
</gene>
<dbReference type="Proteomes" id="UP000016646">
    <property type="component" value="Unassembled WGS sequence"/>
</dbReference>
<dbReference type="eggNOG" id="COG4806">
    <property type="taxonomic scope" value="Bacteria"/>
</dbReference>
<dbReference type="NCBIfam" id="NF002203">
    <property type="entry name" value="PRK01076.1"/>
    <property type="match status" value="1"/>
</dbReference>
<dbReference type="STRING" id="1125725.HMPREF1325_2667"/>
<comment type="pathway">
    <text evidence="6">Carbohydrate degradation; L-rhamnose degradation; glycerone phosphate from L-rhamnose: step 1/3.</text>
</comment>
<evidence type="ECO:0000313" key="9">
    <source>
        <dbReference type="Proteomes" id="UP000016412"/>
    </source>
</evidence>
<dbReference type="InterPro" id="IPR050337">
    <property type="entry name" value="L-rhamnose_isomerase"/>
</dbReference>
<dbReference type="GO" id="GO:0030145">
    <property type="term" value="F:manganese ion binding"/>
    <property type="evidence" value="ECO:0007669"/>
    <property type="project" value="UniProtKB-UniRule"/>
</dbReference>
<dbReference type="GO" id="GO:0005737">
    <property type="term" value="C:cytoplasm"/>
    <property type="evidence" value="ECO:0007669"/>
    <property type="project" value="UniProtKB-SubCell"/>
</dbReference>
<evidence type="ECO:0000313" key="8">
    <source>
        <dbReference type="EMBL" id="ERJ97751.1"/>
    </source>
</evidence>
<keyword evidence="4 6" id="KW-0413">Isomerase</keyword>
<dbReference type="EMBL" id="AVQI01000084">
    <property type="protein sequence ID" value="ERJ97751.1"/>
    <property type="molecule type" value="Genomic_DNA"/>
</dbReference>
<protein>
    <recommendedName>
        <fullName evidence="6">L-rhamnose isomerase</fullName>
        <ecNumber evidence="6">5.3.1.14</ecNumber>
    </recommendedName>
</protein>
<name>U2KGU4_TRESO</name>
<evidence type="ECO:0000256" key="5">
    <source>
        <dbReference type="ARBA" id="ARBA00023308"/>
    </source>
</evidence>
<dbReference type="GO" id="GO:0008740">
    <property type="term" value="F:L-rhamnose isomerase activity"/>
    <property type="evidence" value="ECO:0007669"/>
    <property type="project" value="UniProtKB-UniRule"/>
</dbReference>
<dbReference type="GO" id="GO:0019324">
    <property type="term" value="P:L-lyxose metabolic process"/>
    <property type="evidence" value="ECO:0007669"/>
    <property type="project" value="TreeGrafter"/>
</dbReference>
<sequence>MNTKERYDDAREQYASLGVDTDRVIERLRSIPLSLHCWQGDDVGGFEKAGAVLNGDGIQVTGNYPGKARSIAELRQDIEKVFTLTPGSYRLNLHASYADFSDTKPVDRDALEPAHFKSWLTWAKAKKIPLDFNATIFSHPKANGMTLASKDKGIRDFWIEHTKRCRTIGAYFGKEQGSPCIHNIWIADGMKDIPADRQGYRKILLQSLDDILSQKIPAEYLKDSVESKVFGIGTESYVVGSHEFYMGYAMSRNCLLTIDMGHYHPTENVSDKLSSVLLFVPEILLHLSRGVRWDSDHVIVFNDDMRMMAEEIIRTGKLDKIHIGTDYFDGSINRIGAWVLGSRATEKAFLYALLEPVTQLIKYEDEGNYFARLALNEQLKTMPYGAVWDRYCEVCGVPSDTEICKAVDEYEREVTSKRS</sequence>
<keyword evidence="2 6" id="KW-0479">Metal-binding</keyword>
<organism evidence="7 9">
    <name type="scientific">Treponema socranskii subsp. socranskii VPI DR56BR1116 = ATCC 35536</name>
    <dbReference type="NCBI Taxonomy" id="1125725"/>
    <lineage>
        <taxon>Bacteria</taxon>
        <taxon>Pseudomonadati</taxon>
        <taxon>Spirochaetota</taxon>
        <taxon>Spirochaetia</taxon>
        <taxon>Spirochaetales</taxon>
        <taxon>Treponemataceae</taxon>
        <taxon>Treponema</taxon>
    </lineage>
</organism>
<evidence type="ECO:0000313" key="7">
    <source>
        <dbReference type="EMBL" id="ERF60222.1"/>
    </source>
</evidence>
<comment type="cofactor">
    <cofactor evidence="6">
        <name>Mn(2+)</name>
        <dbReference type="ChEBI" id="CHEBI:29035"/>
    </cofactor>
    <text evidence="6">Binds 1 Mn(2+) ion per subunit.</text>
</comment>
<comment type="caution">
    <text evidence="7">The sequence shown here is derived from an EMBL/GenBank/DDBJ whole genome shotgun (WGS) entry which is preliminary data.</text>
</comment>
<comment type="function">
    <text evidence="6">Catalyzes the interconversion of L-rhamnose and L-rhamnulose.</text>
</comment>
<dbReference type="UniPathway" id="UPA00541">
    <property type="reaction ID" value="UER00601"/>
</dbReference>
<keyword evidence="3 6" id="KW-0464">Manganese</keyword>
<dbReference type="AlphaFoldDB" id="U2KGU4"/>
<evidence type="ECO:0000313" key="10">
    <source>
        <dbReference type="Proteomes" id="UP000016646"/>
    </source>
</evidence>
<evidence type="ECO:0000256" key="6">
    <source>
        <dbReference type="HAMAP-Rule" id="MF_00541"/>
    </source>
</evidence>
<keyword evidence="5 6" id="KW-0684">Rhamnose metabolism</keyword>
<dbReference type="EC" id="5.3.1.14" evidence="6"/>
<evidence type="ECO:0000256" key="1">
    <source>
        <dbReference type="ARBA" id="ARBA00022490"/>
    </source>
</evidence>
<accession>U2KGU4</accession>
<feature type="binding site" evidence="6">
    <location>
        <position position="294"/>
    </location>
    <ligand>
        <name>Mn(2+)</name>
        <dbReference type="ChEBI" id="CHEBI:29035"/>
    </ligand>
</feature>
<comment type="similarity">
    <text evidence="6">Belongs to the rhamnose isomerase family.</text>
</comment>
<dbReference type="GO" id="GO:0019301">
    <property type="term" value="P:rhamnose catabolic process"/>
    <property type="evidence" value="ECO:0007669"/>
    <property type="project" value="UniProtKB-UniRule"/>
</dbReference>
<dbReference type="InterPro" id="IPR036237">
    <property type="entry name" value="Xyl_isomerase-like_sf"/>
</dbReference>
<dbReference type="PANTHER" id="PTHR30268">
    <property type="entry name" value="L-RHAMNOSE ISOMERASE"/>
    <property type="match status" value="1"/>
</dbReference>
<feature type="binding site" evidence="6">
    <location>
        <position position="296"/>
    </location>
    <ligand>
        <name>Mn(2+)</name>
        <dbReference type="ChEBI" id="CHEBI:29035"/>
    </ligand>
</feature>
<dbReference type="Pfam" id="PF06134">
    <property type="entry name" value="RhaA"/>
    <property type="match status" value="1"/>
</dbReference>
<comment type="subcellular location">
    <subcellularLocation>
        <location evidence="6">Cytoplasm</location>
    </subcellularLocation>
</comment>
<dbReference type="PATRIC" id="fig|1125725.3.peg.1841"/>
<dbReference type="PANTHER" id="PTHR30268:SF0">
    <property type="entry name" value="L-RHAMNOSE ISOMERASE"/>
    <property type="match status" value="1"/>
</dbReference>
<dbReference type="SUPFAM" id="SSF51658">
    <property type="entry name" value="Xylose isomerase-like"/>
    <property type="match status" value="1"/>
</dbReference>
<dbReference type="EMBL" id="AUZJ01000043">
    <property type="protein sequence ID" value="ERF60222.1"/>
    <property type="molecule type" value="Genomic_DNA"/>
</dbReference>
<dbReference type="OrthoDB" id="9766697at2"/>
<dbReference type="Proteomes" id="UP000016412">
    <property type="component" value="Unassembled WGS sequence"/>
</dbReference>
<evidence type="ECO:0000256" key="4">
    <source>
        <dbReference type="ARBA" id="ARBA00023235"/>
    </source>
</evidence>
<dbReference type="InterPro" id="IPR009308">
    <property type="entry name" value="Rhamnose_isomerase"/>
</dbReference>
<evidence type="ECO:0000256" key="2">
    <source>
        <dbReference type="ARBA" id="ARBA00022723"/>
    </source>
</evidence>
<dbReference type="HAMAP" id="MF_00541">
    <property type="entry name" value="RhaA"/>
    <property type="match status" value="1"/>
</dbReference>
<feature type="binding site" evidence="6">
    <location>
        <position position="262"/>
    </location>
    <ligand>
        <name>Mn(2+)</name>
        <dbReference type="ChEBI" id="CHEBI:29035"/>
    </ligand>
</feature>
<dbReference type="RefSeq" id="WP_021330621.1">
    <property type="nucleotide sequence ID" value="NZ_AUZJ01000043.1"/>
</dbReference>
<dbReference type="Gene3D" id="3.20.20.150">
    <property type="entry name" value="Divalent-metal-dependent TIM barrel enzymes"/>
    <property type="match status" value="1"/>
</dbReference>
<reference evidence="9 10" key="1">
    <citation type="submission" date="2013-08" db="EMBL/GenBank/DDBJ databases">
        <authorList>
            <person name="Durkin A.S."/>
            <person name="Haft D.R."/>
            <person name="McCorrison J."/>
            <person name="Torralba M."/>
            <person name="Gillis M."/>
            <person name="Haft D.H."/>
            <person name="Methe B."/>
            <person name="Sutton G."/>
            <person name="Nelson K.E."/>
        </authorList>
    </citation>
    <scope>NUCLEOTIDE SEQUENCE [LARGE SCALE GENOMIC DNA]</scope>
    <source>
        <strain evidence="8 10">ATCC 35536</strain>
        <strain evidence="7 9">VPI DR56BR1116</strain>
    </source>
</reference>
<keyword evidence="1 6" id="KW-0963">Cytoplasm</keyword>
<keyword evidence="10" id="KW-1185">Reference proteome</keyword>
<comment type="catalytic activity">
    <reaction evidence="6">
        <text>L-rhamnopyranose = L-rhamnulose</text>
        <dbReference type="Rhea" id="RHEA:23160"/>
        <dbReference type="ChEBI" id="CHEBI:17897"/>
        <dbReference type="ChEBI" id="CHEBI:62346"/>
        <dbReference type="EC" id="5.3.1.14"/>
    </reaction>
</comment>
<proteinExistence type="inferred from homology"/>